<gene>
    <name evidence="1" type="ORF">S03H2_71707</name>
</gene>
<evidence type="ECO:0008006" key="2">
    <source>
        <dbReference type="Google" id="ProtNLM"/>
    </source>
</evidence>
<feature type="non-terminal residue" evidence="1">
    <location>
        <position position="85"/>
    </location>
</feature>
<dbReference type="AlphaFoldDB" id="X1KIR5"/>
<feature type="non-terminal residue" evidence="1">
    <location>
        <position position="1"/>
    </location>
</feature>
<reference evidence="1" key="1">
    <citation type="journal article" date="2014" name="Front. Microbiol.">
        <title>High frequency of phylogenetically diverse reductive dehalogenase-homologous genes in deep subseafloor sedimentary metagenomes.</title>
        <authorList>
            <person name="Kawai M."/>
            <person name="Futagami T."/>
            <person name="Toyoda A."/>
            <person name="Takaki Y."/>
            <person name="Nishi S."/>
            <person name="Hori S."/>
            <person name="Arai W."/>
            <person name="Tsubouchi T."/>
            <person name="Morono Y."/>
            <person name="Uchiyama I."/>
            <person name="Ito T."/>
            <person name="Fujiyama A."/>
            <person name="Inagaki F."/>
            <person name="Takami H."/>
        </authorList>
    </citation>
    <scope>NUCLEOTIDE SEQUENCE</scope>
    <source>
        <strain evidence="1">Expedition CK06-06</strain>
    </source>
</reference>
<accession>X1KIR5</accession>
<sequence>NEKKKRSVLKMPYECKVEEKPTQPTLSIRTITSVQEMPQVLGKSYMSIGKYLEELGEPFAGPPFAMFYNMDMQNLDVEIGFPVRL</sequence>
<evidence type="ECO:0000313" key="1">
    <source>
        <dbReference type="EMBL" id="GAH93495.1"/>
    </source>
</evidence>
<protein>
    <recommendedName>
        <fullName evidence="2">GyrI-like small molecule binding domain-containing protein</fullName>
    </recommendedName>
</protein>
<proteinExistence type="predicted"/>
<comment type="caution">
    <text evidence="1">The sequence shown here is derived from an EMBL/GenBank/DDBJ whole genome shotgun (WGS) entry which is preliminary data.</text>
</comment>
<dbReference type="EMBL" id="BARU01048116">
    <property type="protein sequence ID" value="GAH93495.1"/>
    <property type="molecule type" value="Genomic_DNA"/>
</dbReference>
<dbReference type="InterPro" id="IPR011256">
    <property type="entry name" value="Reg_factor_effector_dom_sf"/>
</dbReference>
<name>X1KIR5_9ZZZZ</name>
<organism evidence="1">
    <name type="scientific">marine sediment metagenome</name>
    <dbReference type="NCBI Taxonomy" id="412755"/>
    <lineage>
        <taxon>unclassified sequences</taxon>
        <taxon>metagenomes</taxon>
        <taxon>ecological metagenomes</taxon>
    </lineage>
</organism>
<dbReference type="Gene3D" id="3.20.80.10">
    <property type="entry name" value="Regulatory factor, effector binding domain"/>
    <property type="match status" value="1"/>
</dbReference>